<evidence type="ECO:0000313" key="3">
    <source>
        <dbReference type="Proteomes" id="UP000290439"/>
    </source>
</evidence>
<feature type="compositionally biased region" description="Polar residues" evidence="1">
    <location>
        <begin position="56"/>
        <end position="65"/>
    </location>
</feature>
<proteinExistence type="predicted"/>
<dbReference type="AlphaFoldDB" id="A0A4U8W683"/>
<dbReference type="Proteomes" id="UP000290439">
    <property type="component" value="Chromosome"/>
</dbReference>
<reference evidence="2 3" key="1">
    <citation type="submission" date="2019-02" db="EMBL/GenBank/DDBJ databases">
        <authorList>
            <consortium name="Pathogen Informatics"/>
        </authorList>
    </citation>
    <scope>NUCLEOTIDE SEQUENCE [LARGE SCALE GENOMIC DNA]</scope>
    <source>
        <strain evidence="2 3">3012STDY6756504</strain>
    </source>
</reference>
<feature type="region of interest" description="Disordered" evidence="1">
    <location>
        <begin position="1"/>
        <end position="75"/>
    </location>
</feature>
<evidence type="ECO:0000256" key="1">
    <source>
        <dbReference type="SAM" id="MobiDB-lite"/>
    </source>
</evidence>
<organism evidence="2 3">
    <name type="scientific">Nocardia cyriacigeorgica</name>
    <dbReference type="NCBI Taxonomy" id="135487"/>
    <lineage>
        <taxon>Bacteria</taxon>
        <taxon>Bacillati</taxon>
        <taxon>Actinomycetota</taxon>
        <taxon>Actinomycetes</taxon>
        <taxon>Mycobacteriales</taxon>
        <taxon>Nocardiaceae</taxon>
        <taxon>Nocardia</taxon>
    </lineage>
</organism>
<name>A0A4U8W683_9NOCA</name>
<sequence>MPVRETAGPMAPALIRRSSLSRCRPIGGRRSGGAARESWDHPEPASLQRDEAAVSMRTSTCSVPSIANRPATERI</sequence>
<feature type="compositionally biased region" description="Basic and acidic residues" evidence="1">
    <location>
        <begin position="37"/>
        <end position="52"/>
    </location>
</feature>
<accession>A0A4U8W683</accession>
<dbReference type="EMBL" id="LR215973">
    <property type="protein sequence ID" value="VFA97687.1"/>
    <property type="molecule type" value="Genomic_DNA"/>
</dbReference>
<protein>
    <submittedName>
        <fullName evidence="2">Uncharacterized protein</fullName>
    </submittedName>
</protein>
<evidence type="ECO:0000313" key="2">
    <source>
        <dbReference type="EMBL" id="VFA97687.1"/>
    </source>
</evidence>
<gene>
    <name evidence="2" type="ORF">NCTC10797_01451</name>
</gene>